<dbReference type="GO" id="GO:0016887">
    <property type="term" value="F:ATP hydrolysis activity"/>
    <property type="evidence" value="ECO:0007669"/>
    <property type="project" value="InterPro"/>
</dbReference>
<dbReference type="PROSITE" id="PS50929">
    <property type="entry name" value="ABC_TM1F"/>
    <property type="match status" value="1"/>
</dbReference>
<dbReference type="GO" id="GO:0005886">
    <property type="term" value="C:plasma membrane"/>
    <property type="evidence" value="ECO:0007669"/>
    <property type="project" value="UniProtKB-SubCell"/>
</dbReference>
<keyword evidence="11" id="KW-1185">Reference proteome</keyword>
<keyword evidence="2 7" id="KW-0812">Transmembrane</keyword>
<feature type="transmembrane region" description="Helical" evidence="7">
    <location>
        <begin position="12"/>
        <end position="32"/>
    </location>
</feature>
<dbReference type="SMART" id="SM00382">
    <property type="entry name" value="AAA"/>
    <property type="match status" value="1"/>
</dbReference>
<dbReference type="RefSeq" id="WP_086952609.1">
    <property type="nucleotide sequence ID" value="NZ_FWFD01000018.1"/>
</dbReference>
<evidence type="ECO:0000256" key="1">
    <source>
        <dbReference type="ARBA" id="ARBA00004651"/>
    </source>
</evidence>
<keyword evidence="4 10" id="KW-0067">ATP-binding</keyword>
<evidence type="ECO:0000256" key="5">
    <source>
        <dbReference type="ARBA" id="ARBA00022989"/>
    </source>
</evidence>
<dbReference type="InterPro" id="IPR003593">
    <property type="entry name" value="AAA+_ATPase"/>
</dbReference>
<dbReference type="Proteomes" id="UP000195918">
    <property type="component" value="Unassembled WGS sequence"/>
</dbReference>
<dbReference type="Gene3D" id="1.20.1560.10">
    <property type="entry name" value="ABC transporter type 1, transmembrane domain"/>
    <property type="match status" value="1"/>
</dbReference>
<dbReference type="PANTHER" id="PTHR43394:SF1">
    <property type="entry name" value="ATP-BINDING CASSETTE SUB-FAMILY B MEMBER 10, MITOCHONDRIAL"/>
    <property type="match status" value="1"/>
</dbReference>
<dbReference type="Gene3D" id="3.40.50.300">
    <property type="entry name" value="P-loop containing nucleotide triphosphate hydrolases"/>
    <property type="match status" value="1"/>
</dbReference>
<evidence type="ECO:0000256" key="6">
    <source>
        <dbReference type="ARBA" id="ARBA00023136"/>
    </source>
</evidence>
<evidence type="ECO:0000313" key="11">
    <source>
        <dbReference type="Proteomes" id="UP000195918"/>
    </source>
</evidence>
<dbReference type="EMBL" id="FWFD01000018">
    <property type="protein sequence ID" value="SLM86980.1"/>
    <property type="molecule type" value="Genomic_DNA"/>
</dbReference>
<organism evidence="10 11">
    <name type="scientific">Vagococcus fluvialis bH819</name>
    <dbReference type="NCBI Taxonomy" id="1255619"/>
    <lineage>
        <taxon>Bacteria</taxon>
        <taxon>Bacillati</taxon>
        <taxon>Bacillota</taxon>
        <taxon>Bacilli</taxon>
        <taxon>Lactobacillales</taxon>
        <taxon>Enterococcaceae</taxon>
        <taxon>Vagococcus</taxon>
    </lineage>
</organism>
<dbReference type="InterPro" id="IPR036640">
    <property type="entry name" value="ABC1_TM_sf"/>
</dbReference>
<dbReference type="GO" id="GO:0015421">
    <property type="term" value="F:ABC-type oligopeptide transporter activity"/>
    <property type="evidence" value="ECO:0007669"/>
    <property type="project" value="TreeGrafter"/>
</dbReference>
<feature type="transmembrane region" description="Helical" evidence="7">
    <location>
        <begin position="52"/>
        <end position="73"/>
    </location>
</feature>
<name>A0A1X6WRR3_9ENTE</name>
<comment type="subcellular location">
    <subcellularLocation>
        <location evidence="1">Cell membrane</location>
        <topology evidence="1">Multi-pass membrane protein</topology>
    </subcellularLocation>
</comment>
<dbReference type="GO" id="GO:0005524">
    <property type="term" value="F:ATP binding"/>
    <property type="evidence" value="ECO:0007669"/>
    <property type="project" value="UniProtKB-KW"/>
</dbReference>
<reference evidence="11" key="1">
    <citation type="submission" date="2017-02" db="EMBL/GenBank/DDBJ databases">
        <authorList>
            <person name="Dridi B."/>
        </authorList>
    </citation>
    <scope>NUCLEOTIDE SEQUENCE [LARGE SCALE GENOMIC DNA]</scope>
    <source>
        <strain evidence="11">bH819</strain>
    </source>
</reference>
<dbReference type="InterPro" id="IPR039421">
    <property type="entry name" value="Type_1_exporter"/>
</dbReference>
<feature type="transmembrane region" description="Helical" evidence="7">
    <location>
        <begin position="135"/>
        <end position="164"/>
    </location>
</feature>
<sequence>MIKKILLDELRSISFKILVLIIIIATSLRLIIPSIISKIINYTNEGKDMIEIINISLISIVVLSLIVICNFLSEKVRLKIVKKLKINLLKKVYNRIYLKNNTFFSNKNMTELTNSIEQDVESITSLFSSNLISSIVYILLCIGSIIILFRLNILLTICVITLSLTKFFLVSKFSRDVQNNQINILKLSENWYKFFGSIFNHIMDIRSFKVKKSVEDYYSKLLNQKVTLENKQSLILELLGYINSYIDELTTISIYIIGAYLISIKSINIGTLISVTIYASYVSNPIDVISNIYIQLKSIQPSYSRLEHVLLDDTLKVGQKSISNIETIEFEDVSYSSSEKEILSNITFKIESKEKVALIGGNGSGKTTILLLILGIIKPSSGSIKINNINIEELDMDTYWSNISFIKQNSPMSNYSIVDNIYFFRKRNKKQLDDLISDLKLENIISKKGFDYAVGENGEKLSGGEKQKIILAKYNLLLKDLLIMDEPTSNIEKDYMNIYQNLIFNKNENNTVILVTHDYDLLENFKKIILIQKSNAYCFENYNDLKRFKY</sequence>
<dbReference type="InterPro" id="IPR011527">
    <property type="entry name" value="ABC1_TM_dom"/>
</dbReference>
<dbReference type="PROSITE" id="PS50893">
    <property type="entry name" value="ABC_TRANSPORTER_2"/>
    <property type="match status" value="1"/>
</dbReference>
<evidence type="ECO:0000256" key="3">
    <source>
        <dbReference type="ARBA" id="ARBA00022741"/>
    </source>
</evidence>
<dbReference type="InterPro" id="IPR027417">
    <property type="entry name" value="P-loop_NTPase"/>
</dbReference>
<keyword evidence="3" id="KW-0547">Nucleotide-binding</keyword>
<keyword evidence="5 7" id="KW-1133">Transmembrane helix</keyword>
<dbReference type="SUPFAM" id="SSF90123">
    <property type="entry name" value="ABC transporter transmembrane region"/>
    <property type="match status" value="1"/>
</dbReference>
<dbReference type="Pfam" id="PF00005">
    <property type="entry name" value="ABC_tran"/>
    <property type="match status" value="1"/>
</dbReference>
<keyword evidence="6 7" id="KW-0472">Membrane</keyword>
<feature type="domain" description="ABC transmembrane type-1" evidence="9">
    <location>
        <begin position="17"/>
        <end position="298"/>
    </location>
</feature>
<dbReference type="AlphaFoldDB" id="A0A1X6WRR3"/>
<evidence type="ECO:0000313" key="10">
    <source>
        <dbReference type="EMBL" id="SLM86980.1"/>
    </source>
</evidence>
<evidence type="ECO:0000256" key="7">
    <source>
        <dbReference type="SAM" id="Phobius"/>
    </source>
</evidence>
<feature type="domain" description="ABC transporter" evidence="8">
    <location>
        <begin position="328"/>
        <end position="550"/>
    </location>
</feature>
<gene>
    <name evidence="10" type="ORF">FM121_12860</name>
</gene>
<evidence type="ECO:0000259" key="9">
    <source>
        <dbReference type="PROSITE" id="PS50929"/>
    </source>
</evidence>
<proteinExistence type="predicted"/>
<dbReference type="PANTHER" id="PTHR43394">
    <property type="entry name" value="ATP-DEPENDENT PERMEASE MDL1, MITOCHONDRIAL"/>
    <property type="match status" value="1"/>
</dbReference>
<protein>
    <submittedName>
        <fullName evidence="10">Putrescine transport ATP-binding protein PotA (TC 3.A.1.11.1)</fullName>
    </submittedName>
</protein>
<evidence type="ECO:0000256" key="4">
    <source>
        <dbReference type="ARBA" id="ARBA00022840"/>
    </source>
</evidence>
<dbReference type="InterPro" id="IPR003439">
    <property type="entry name" value="ABC_transporter-like_ATP-bd"/>
</dbReference>
<evidence type="ECO:0000259" key="8">
    <source>
        <dbReference type="PROSITE" id="PS50893"/>
    </source>
</evidence>
<dbReference type="SUPFAM" id="SSF52540">
    <property type="entry name" value="P-loop containing nucleoside triphosphate hydrolases"/>
    <property type="match status" value="1"/>
</dbReference>
<accession>A0A1X6WRR3</accession>
<evidence type="ECO:0000256" key="2">
    <source>
        <dbReference type="ARBA" id="ARBA00022692"/>
    </source>
</evidence>
<dbReference type="Pfam" id="PF00664">
    <property type="entry name" value="ABC_membrane"/>
    <property type="match status" value="1"/>
</dbReference>